<dbReference type="NCBIfam" id="NF001238">
    <property type="entry name" value="PRK00211.1"/>
    <property type="match status" value="1"/>
</dbReference>
<dbReference type="PANTHER" id="PTHR38780">
    <property type="entry name" value="PROTEIN TUSC"/>
    <property type="match status" value="1"/>
</dbReference>
<dbReference type="RefSeq" id="WP_036818332.1">
    <property type="nucleotide sequence ID" value="NZ_JGVO01000140.1"/>
</dbReference>
<sequence length="118" mass="13056">MTTLGFVFRSVPHGKAVGREGLDAVLATSAYSEDINVFFIGDGVFQLLKAQQPEAILSRDYISTFKMFDLYDIENVYVCAASLQERGLTSDDLLIDVTVCDSEALTSHLHACQRILTF</sequence>
<protein>
    <recommendedName>
        <fullName evidence="4">Protein TusC homolog</fullName>
    </recommendedName>
</protein>
<comment type="caution">
    <text evidence="5">The sequence shown here is derived from an EMBL/GenBank/DDBJ whole genome shotgun (WGS) entry which is preliminary data.</text>
</comment>
<dbReference type="NCBIfam" id="TIGR03010">
    <property type="entry name" value="sulf_tusC_dsrF"/>
    <property type="match status" value="1"/>
</dbReference>
<dbReference type="EMBL" id="PYMA01000007">
    <property type="protein sequence ID" value="PSW19201.1"/>
    <property type="molecule type" value="Genomic_DNA"/>
</dbReference>
<dbReference type="GO" id="GO:0016740">
    <property type="term" value="F:transferase activity"/>
    <property type="evidence" value="ECO:0007669"/>
    <property type="project" value="UniProtKB-KW"/>
</dbReference>
<dbReference type="OrthoDB" id="9789418at2"/>
<evidence type="ECO:0000313" key="6">
    <source>
        <dbReference type="Proteomes" id="UP000241771"/>
    </source>
</evidence>
<evidence type="ECO:0000256" key="1">
    <source>
        <dbReference type="ARBA" id="ARBA00002850"/>
    </source>
</evidence>
<keyword evidence="6" id="KW-1185">Reference proteome</keyword>
<comment type="function">
    <text evidence="1">Could be part of a sulfur-relay system.</text>
</comment>
<dbReference type="Proteomes" id="UP000241771">
    <property type="component" value="Unassembled WGS sequence"/>
</dbReference>
<organism evidence="5 6">
    <name type="scientific">Photobacterium sanctipauli</name>
    <dbReference type="NCBI Taxonomy" id="1342794"/>
    <lineage>
        <taxon>Bacteria</taxon>
        <taxon>Pseudomonadati</taxon>
        <taxon>Pseudomonadota</taxon>
        <taxon>Gammaproteobacteria</taxon>
        <taxon>Vibrionales</taxon>
        <taxon>Vibrionaceae</taxon>
        <taxon>Photobacterium</taxon>
    </lineage>
</organism>
<evidence type="ECO:0000256" key="4">
    <source>
        <dbReference type="ARBA" id="ARBA00017149"/>
    </source>
</evidence>
<evidence type="ECO:0000313" key="5">
    <source>
        <dbReference type="EMBL" id="PSW19201.1"/>
    </source>
</evidence>
<dbReference type="SUPFAM" id="SSF75169">
    <property type="entry name" value="DsrEFH-like"/>
    <property type="match status" value="1"/>
</dbReference>
<dbReference type="Pfam" id="PF02635">
    <property type="entry name" value="DsrE"/>
    <property type="match status" value="1"/>
</dbReference>
<dbReference type="AlphaFoldDB" id="A0A2T3NSK3"/>
<accession>A0A2T3NSK3</accession>
<gene>
    <name evidence="5" type="primary">tusC</name>
    <name evidence="5" type="ORF">C9I98_12565</name>
</gene>
<evidence type="ECO:0000256" key="3">
    <source>
        <dbReference type="ARBA" id="ARBA00005996"/>
    </source>
</evidence>
<dbReference type="GO" id="GO:0005737">
    <property type="term" value="C:cytoplasm"/>
    <property type="evidence" value="ECO:0007669"/>
    <property type="project" value="UniProtKB-SubCell"/>
</dbReference>
<comment type="similarity">
    <text evidence="3">Belongs to the DsrF/TusC family.</text>
</comment>
<evidence type="ECO:0000256" key="2">
    <source>
        <dbReference type="ARBA" id="ARBA00004496"/>
    </source>
</evidence>
<proteinExistence type="inferred from homology"/>
<name>A0A2T3NSK3_9GAMM</name>
<dbReference type="InterPro" id="IPR017462">
    <property type="entry name" value="Sulphur_relay_TusC/DsrF"/>
</dbReference>
<reference evidence="5 6" key="1">
    <citation type="submission" date="2018-01" db="EMBL/GenBank/DDBJ databases">
        <title>Whole genome sequencing of Histamine producing bacteria.</title>
        <authorList>
            <person name="Butler K."/>
        </authorList>
    </citation>
    <scope>NUCLEOTIDE SEQUENCE [LARGE SCALE GENOMIC DNA]</scope>
    <source>
        <strain evidence="5 6">DSM 100436</strain>
    </source>
</reference>
<dbReference type="PANTHER" id="PTHR38780:SF1">
    <property type="entry name" value="PROTEIN TUSC"/>
    <property type="match status" value="1"/>
</dbReference>
<comment type="subcellular location">
    <subcellularLocation>
        <location evidence="2">Cytoplasm</location>
    </subcellularLocation>
</comment>
<dbReference type="InterPro" id="IPR003787">
    <property type="entry name" value="Sulphur_relay_DsrE/F-like"/>
</dbReference>
<dbReference type="Gene3D" id="3.40.1260.10">
    <property type="entry name" value="DsrEFH-like"/>
    <property type="match status" value="1"/>
</dbReference>
<keyword evidence="5" id="KW-0808">Transferase</keyword>
<dbReference type="InterPro" id="IPR027396">
    <property type="entry name" value="DsrEFH-like"/>
</dbReference>